<gene>
    <name evidence="1" type="ORF">METZ01_LOCUS345361</name>
</gene>
<proteinExistence type="predicted"/>
<protein>
    <submittedName>
        <fullName evidence="1">Uncharacterized protein</fullName>
    </submittedName>
</protein>
<dbReference type="EMBL" id="UINC01118998">
    <property type="protein sequence ID" value="SVC92507.1"/>
    <property type="molecule type" value="Genomic_DNA"/>
</dbReference>
<organism evidence="1">
    <name type="scientific">marine metagenome</name>
    <dbReference type="NCBI Taxonomy" id="408172"/>
    <lineage>
        <taxon>unclassified sequences</taxon>
        <taxon>metagenomes</taxon>
        <taxon>ecological metagenomes</taxon>
    </lineage>
</organism>
<evidence type="ECO:0000313" key="1">
    <source>
        <dbReference type="EMBL" id="SVC92507.1"/>
    </source>
</evidence>
<sequence length="116" mass="13511">MLNIDIMLKYIDIPNPKRLEREPDKIISILTNGNSIENGYEIRNIFLRLYIEKIDKKLGPYSVITSLVETTNDSVEMIYDEGYFDTKEFENTSKFLINNLGISSVILRSLVFLDNR</sequence>
<dbReference type="AlphaFoldDB" id="A0A382R5Q0"/>
<name>A0A382R5Q0_9ZZZZ</name>
<accession>A0A382R5Q0</accession>
<reference evidence="1" key="1">
    <citation type="submission" date="2018-05" db="EMBL/GenBank/DDBJ databases">
        <authorList>
            <person name="Lanie J.A."/>
            <person name="Ng W.-L."/>
            <person name="Kazmierczak K.M."/>
            <person name="Andrzejewski T.M."/>
            <person name="Davidsen T.M."/>
            <person name="Wayne K.J."/>
            <person name="Tettelin H."/>
            <person name="Glass J.I."/>
            <person name="Rusch D."/>
            <person name="Podicherti R."/>
            <person name="Tsui H.-C.T."/>
            <person name="Winkler M.E."/>
        </authorList>
    </citation>
    <scope>NUCLEOTIDE SEQUENCE</scope>
</reference>